<evidence type="ECO:0000313" key="2">
    <source>
        <dbReference type="Proteomes" id="UP000012128"/>
    </source>
</evidence>
<gene>
    <name evidence="1" type="ORF">LEP1GSC037_2496</name>
</gene>
<evidence type="ECO:0000313" key="1">
    <source>
        <dbReference type="EMBL" id="EMM83313.1"/>
    </source>
</evidence>
<protein>
    <submittedName>
        <fullName evidence="1">Uncharacterized protein</fullName>
    </submittedName>
</protein>
<reference evidence="1 2" key="1">
    <citation type="submission" date="2013-01" db="EMBL/GenBank/DDBJ databases">
        <authorList>
            <person name="Harkins D.M."/>
            <person name="Durkin A.S."/>
            <person name="Brinkac L.M."/>
            <person name="Haft D.H."/>
            <person name="Selengut J.D."/>
            <person name="Sanka R."/>
            <person name="DePew J."/>
            <person name="Purushe J."/>
            <person name="Hospenthal D.R."/>
            <person name="Murray C.K."/>
            <person name="Pimentel G."/>
            <person name="Wasfy M."/>
            <person name="Parker T."/>
            <person name="Miller R.S."/>
            <person name="Vinetz J.M."/>
            <person name="Sutton G.G."/>
            <person name="Nierman W.C."/>
            <person name="Fouts D.E."/>
        </authorList>
    </citation>
    <scope>NUCLEOTIDE SEQUENCE [LARGE SCALE GENOMIC DNA]</scope>
    <source>
        <strain evidence="1 2">2006001854</strain>
    </source>
</reference>
<name>M6GEB3_LEPIR</name>
<comment type="caution">
    <text evidence="1">The sequence shown here is derived from an EMBL/GenBank/DDBJ whole genome shotgun (WGS) entry which is preliminary data.</text>
</comment>
<proteinExistence type="predicted"/>
<dbReference type="EMBL" id="AFLW02000066">
    <property type="protein sequence ID" value="EMM83313.1"/>
    <property type="molecule type" value="Genomic_DNA"/>
</dbReference>
<sequence>MNDLEVFIPAEGDRCYDYEIPCMPYKNYSLILRGKTLQSGFKYIQN</sequence>
<dbReference type="AlphaFoldDB" id="M6GEB3"/>
<organism evidence="1 2">
    <name type="scientific">Leptospira interrogans str. 2006001854</name>
    <dbReference type="NCBI Taxonomy" id="1001590"/>
    <lineage>
        <taxon>Bacteria</taxon>
        <taxon>Pseudomonadati</taxon>
        <taxon>Spirochaetota</taxon>
        <taxon>Spirochaetia</taxon>
        <taxon>Leptospirales</taxon>
        <taxon>Leptospiraceae</taxon>
        <taxon>Leptospira</taxon>
    </lineage>
</organism>
<dbReference type="Proteomes" id="UP000012128">
    <property type="component" value="Unassembled WGS sequence"/>
</dbReference>
<accession>M6GEB3</accession>